<feature type="non-terminal residue" evidence="1">
    <location>
        <position position="1"/>
    </location>
</feature>
<organism evidence="1 2">
    <name type="scientific">Allacma fusca</name>
    <dbReference type="NCBI Taxonomy" id="39272"/>
    <lineage>
        <taxon>Eukaryota</taxon>
        <taxon>Metazoa</taxon>
        <taxon>Ecdysozoa</taxon>
        <taxon>Arthropoda</taxon>
        <taxon>Hexapoda</taxon>
        <taxon>Collembola</taxon>
        <taxon>Symphypleona</taxon>
        <taxon>Sminthuridae</taxon>
        <taxon>Allacma</taxon>
    </lineage>
</organism>
<comment type="caution">
    <text evidence="1">The sequence shown here is derived from an EMBL/GenBank/DDBJ whole genome shotgun (WGS) entry which is preliminary data.</text>
</comment>
<dbReference type="Proteomes" id="UP000708208">
    <property type="component" value="Unassembled WGS sequence"/>
</dbReference>
<keyword evidence="2" id="KW-1185">Reference proteome</keyword>
<name>A0A8J2PTW1_9HEXA</name>
<dbReference type="AlphaFoldDB" id="A0A8J2PTW1"/>
<protein>
    <submittedName>
        <fullName evidence="1">Uncharacterized protein</fullName>
    </submittedName>
</protein>
<accession>A0A8J2PTW1</accession>
<reference evidence="1" key="1">
    <citation type="submission" date="2021-06" db="EMBL/GenBank/DDBJ databases">
        <authorList>
            <person name="Hodson N. C."/>
            <person name="Mongue J. A."/>
            <person name="Jaron S. K."/>
        </authorList>
    </citation>
    <scope>NUCLEOTIDE SEQUENCE</scope>
</reference>
<proteinExistence type="predicted"/>
<gene>
    <name evidence="1" type="ORF">AFUS01_LOCUS42661</name>
</gene>
<dbReference type="EMBL" id="CAJVCH010568025">
    <property type="protein sequence ID" value="CAG7833009.1"/>
    <property type="molecule type" value="Genomic_DNA"/>
</dbReference>
<evidence type="ECO:0000313" key="1">
    <source>
        <dbReference type="EMBL" id="CAG7833009.1"/>
    </source>
</evidence>
<evidence type="ECO:0000313" key="2">
    <source>
        <dbReference type="Proteomes" id="UP000708208"/>
    </source>
</evidence>
<sequence>YGRDPEKLLDVAVVSVQNFLIFPIYGSCEAGSKGPITELLPLTMVGTAHTVRTERNVSIGNINEIHFRLRSP</sequence>